<gene>
    <name evidence="1" type="ORF">ACFQVD_34100</name>
</gene>
<dbReference type="InterPro" id="IPR036237">
    <property type="entry name" value="Xyl_isomerase-like_sf"/>
</dbReference>
<dbReference type="SUPFAM" id="SSF51658">
    <property type="entry name" value="Xylose isomerase-like"/>
    <property type="match status" value="1"/>
</dbReference>
<proteinExistence type="predicted"/>
<protein>
    <submittedName>
        <fullName evidence="1">Uncharacterized protein</fullName>
    </submittedName>
</protein>
<accession>A0ABW2T8Y2</accession>
<dbReference type="EMBL" id="JBHTEE010000001">
    <property type="protein sequence ID" value="MFC7605155.1"/>
    <property type="molecule type" value="Genomic_DNA"/>
</dbReference>
<dbReference type="RefSeq" id="WP_343963232.1">
    <property type="nucleotide sequence ID" value="NZ_BAAAGK010000016.1"/>
</dbReference>
<evidence type="ECO:0000313" key="1">
    <source>
        <dbReference type="EMBL" id="MFC7605155.1"/>
    </source>
</evidence>
<comment type="caution">
    <text evidence="1">The sequence shown here is derived from an EMBL/GenBank/DDBJ whole genome shotgun (WGS) entry which is preliminary data.</text>
</comment>
<organism evidence="1 2">
    <name type="scientific">Streptosporangium amethystogenes subsp. fukuiense</name>
    <dbReference type="NCBI Taxonomy" id="698418"/>
    <lineage>
        <taxon>Bacteria</taxon>
        <taxon>Bacillati</taxon>
        <taxon>Actinomycetota</taxon>
        <taxon>Actinomycetes</taxon>
        <taxon>Streptosporangiales</taxon>
        <taxon>Streptosporangiaceae</taxon>
        <taxon>Streptosporangium</taxon>
    </lineage>
</organism>
<reference evidence="2" key="1">
    <citation type="journal article" date="2019" name="Int. J. Syst. Evol. Microbiol.">
        <title>The Global Catalogue of Microorganisms (GCM) 10K type strain sequencing project: providing services to taxonomists for standard genome sequencing and annotation.</title>
        <authorList>
            <consortium name="The Broad Institute Genomics Platform"/>
            <consortium name="The Broad Institute Genome Sequencing Center for Infectious Disease"/>
            <person name="Wu L."/>
            <person name="Ma J."/>
        </authorList>
    </citation>
    <scope>NUCLEOTIDE SEQUENCE [LARGE SCALE GENOMIC DNA]</scope>
    <source>
        <strain evidence="2">JCM 10083</strain>
    </source>
</reference>
<name>A0ABW2T8Y2_9ACTN</name>
<dbReference type="Proteomes" id="UP001596514">
    <property type="component" value="Unassembled WGS sequence"/>
</dbReference>
<evidence type="ECO:0000313" key="2">
    <source>
        <dbReference type="Proteomes" id="UP001596514"/>
    </source>
</evidence>
<sequence length="227" mass="24286">MSSRLGLSSGSAPRLTAAEFARLTRAALGEVVDLRAGKGHAWEDEGIEGLDGLPVAFVGISVVLGRPGQDTAAATRFAGHAIKVFAEAGALAATSTAQQFAELVRGREAEQVLVETHNGYAAIDELLRLCDRYGCRLVLDNLGLAQIGADVRSEEARLLTRTAAIQVKGFTLPSDPNERPRHRALDCEDLGWLAPFASTGVDITVESRAGAPQADLQVLRRVWKDFR</sequence>
<keyword evidence="2" id="KW-1185">Reference proteome</keyword>